<dbReference type="EMBL" id="NCVQ01000009">
    <property type="protein sequence ID" value="PWZ08833.1"/>
    <property type="molecule type" value="Genomic_DNA"/>
</dbReference>
<proteinExistence type="predicted"/>
<dbReference type="PANTHER" id="PTHR44489">
    <property type="match status" value="1"/>
</dbReference>
<evidence type="ECO:0000313" key="3">
    <source>
        <dbReference type="Proteomes" id="UP000251960"/>
    </source>
</evidence>
<comment type="caution">
    <text evidence="2">The sequence shown here is derived from an EMBL/GenBank/DDBJ whole genome shotgun (WGS) entry which is preliminary data.</text>
</comment>
<dbReference type="InterPro" id="IPR036322">
    <property type="entry name" value="WD40_repeat_dom_sf"/>
</dbReference>
<name>A0A3L6DJL8_MAIZE</name>
<dbReference type="ExpressionAtlas" id="A0A3L6DJL8">
    <property type="expression patterns" value="baseline and differential"/>
</dbReference>
<dbReference type="SMART" id="SM00320">
    <property type="entry name" value="WD40"/>
    <property type="match status" value="3"/>
</dbReference>
<keyword evidence="1" id="KW-0853">WD repeat</keyword>
<accession>A0A3L6DLA5</accession>
<dbReference type="EMBL" id="NCVQ01000009">
    <property type="protein sequence ID" value="PWZ08835.1"/>
    <property type="molecule type" value="Genomic_DNA"/>
</dbReference>
<dbReference type="InterPro" id="IPR001680">
    <property type="entry name" value="WD40_rpt"/>
</dbReference>
<sequence>MCPRARDLSNPLRRRCDPVWVAVPSPMCPTRARLSRSRNWRSETTTIGRPLRRSAAAAVRADSSSSAPLLDTPRLSVGFLCRLVRTSSTPAASTDLFASGTAIPARGDFAWYKAWNTKTGMKLRFQGPSSLVCSMAITNEMLFAGTRDGRIMAWRFPAKDSNTEPVLILSGHQRPVISLSISARRLYSGSLDKTIKAWGLTTRQCVQTLSEHKATVTSVLCWDEKLLSCSLDKTIKLWTQSESGNLQVKYAHAEENGLCTLFGMHQVGKTPVLFCSLHNSNCVRLLDLPS</sequence>
<dbReference type="PANTHER" id="PTHR44489:SF8">
    <property type="entry name" value="ZINC FINGER CCCH DOMAIN-CONTAINING PROTEIN 59"/>
    <property type="match status" value="1"/>
</dbReference>
<dbReference type="SUPFAM" id="SSF50978">
    <property type="entry name" value="WD40 repeat-like"/>
    <property type="match status" value="1"/>
</dbReference>
<organism evidence="2">
    <name type="scientific">Zea mays</name>
    <name type="common">Maize</name>
    <dbReference type="NCBI Taxonomy" id="4577"/>
    <lineage>
        <taxon>Eukaryota</taxon>
        <taxon>Viridiplantae</taxon>
        <taxon>Streptophyta</taxon>
        <taxon>Embryophyta</taxon>
        <taxon>Tracheophyta</taxon>
        <taxon>Spermatophyta</taxon>
        <taxon>Magnoliopsida</taxon>
        <taxon>Liliopsida</taxon>
        <taxon>Poales</taxon>
        <taxon>Poaceae</taxon>
        <taxon>PACMAD clade</taxon>
        <taxon>Panicoideae</taxon>
        <taxon>Andropogonodae</taxon>
        <taxon>Andropogoneae</taxon>
        <taxon>Tripsacinae</taxon>
        <taxon>Zea</taxon>
    </lineage>
</organism>
<dbReference type="Pfam" id="PF00400">
    <property type="entry name" value="WD40"/>
    <property type="match status" value="2"/>
</dbReference>
<evidence type="ECO:0000313" key="2">
    <source>
        <dbReference type="EMBL" id="PWZ08835.1"/>
    </source>
</evidence>
<accession>A0A3L6DJL8</accession>
<dbReference type="EMBL" id="NCVQ01000009">
    <property type="protein sequence ID" value="PWZ08834.1"/>
    <property type="molecule type" value="Genomic_DNA"/>
</dbReference>
<evidence type="ECO:0000256" key="1">
    <source>
        <dbReference type="PROSITE-ProRule" id="PRU00221"/>
    </source>
</evidence>
<dbReference type="Proteomes" id="UP000251960">
    <property type="component" value="Chromosome 8"/>
</dbReference>
<dbReference type="AlphaFoldDB" id="A0A3L6DJL8"/>
<dbReference type="PROSITE" id="PS50294">
    <property type="entry name" value="WD_REPEATS_REGION"/>
    <property type="match status" value="1"/>
</dbReference>
<protein>
    <submittedName>
        <fullName evidence="2">Zinc finger CCCH domain-containing protein 17</fullName>
    </submittedName>
</protein>
<feature type="repeat" description="WD" evidence="1">
    <location>
        <begin position="169"/>
        <end position="208"/>
    </location>
</feature>
<reference evidence="2 3" key="1">
    <citation type="journal article" date="2018" name="Nat. Genet.">
        <title>Extensive intraspecific gene order and gene structural variations between Mo17 and other maize genomes.</title>
        <authorList>
            <person name="Sun S."/>
            <person name="Zhou Y."/>
            <person name="Chen J."/>
            <person name="Shi J."/>
            <person name="Zhao H."/>
            <person name="Zhao H."/>
            <person name="Song W."/>
            <person name="Zhang M."/>
            <person name="Cui Y."/>
            <person name="Dong X."/>
            <person name="Liu H."/>
            <person name="Ma X."/>
            <person name="Jiao Y."/>
            <person name="Wang B."/>
            <person name="Wei X."/>
            <person name="Stein J.C."/>
            <person name="Glaubitz J.C."/>
            <person name="Lu F."/>
            <person name="Yu G."/>
            <person name="Liang C."/>
            <person name="Fengler K."/>
            <person name="Li B."/>
            <person name="Rafalski A."/>
            <person name="Schnable P.S."/>
            <person name="Ware D.H."/>
            <person name="Buckler E.S."/>
            <person name="Lai J."/>
        </authorList>
    </citation>
    <scope>NUCLEOTIDE SEQUENCE [LARGE SCALE GENOMIC DNA]</scope>
    <source>
        <strain evidence="3">cv. Missouri 17</strain>
        <tissue evidence="2">Seedling</tissue>
    </source>
</reference>
<accession>A0A3L6DJS4</accession>
<dbReference type="PROSITE" id="PS50082">
    <property type="entry name" value="WD_REPEATS_2"/>
    <property type="match status" value="1"/>
</dbReference>
<gene>
    <name evidence="2" type="ORF">Zm00014a_024297</name>
</gene>
<dbReference type="EMBL" id="NCVQ01000009">
    <property type="protein sequence ID" value="PWZ08832.1"/>
    <property type="molecule type" value="Genomic_DNA"/>
</dbReference>
<dbReference type="InterPro" id="IPR015943">
    <property type="entry name" value="WD40/YVTN_repeat-like_dom_sf"/>
</dbReference>
<dbReference type="Gene3D" id="2.130.10.10">
    <property type="entry name" value="YVTN repeat-like/Quinoprotein amine dehydrogenase"/>
    <property type="match status" value="1"/>
</dbReference>
<dbReference type="InterPro" id="IPR044715">
    <property type="entry name" value="WDR86-like"/>
</dbReference>